<gene>
    <name evidence="3" type="ORF">IWT30_00313</name>
</gene>
<dbReference type="Pfam" id="PF13248">
    <property type="entry name" value="Zn_ribbon_3"/>
    <property type="match status" value="1"/>
</dbReference>
<comment type="caution">
    <text evidence="3">The sequence shown here is derived from an EMBL/GenBank/DDBJ whole genome shotgun (WGS) entry which is preliminary data.</text>
</comment>
<evidence type="ECO:0000259" key="2">
    <source>
        <dbReference type="Pfam" id="PF13248"/>
    </source>
</evidence>
<keyword evidence="1" id="KW-0812">Transmembrane</keyword>
<dbReference type="InterPro" id="IPR029058">
    <property type="entry name" value="AB_hydrolase_fold"/>
</dbReference>
<accession>A0A1Z5I9Q9</accession>
<evidence type="ECO:0000256" key="1">
    <source>
        <dbReference type="SAM" id="Phobius"/>
    </source>
</evidence>
<organism evidence="3 4">
    <name type="scientific">Secundilactobacillus mixtipabuli</name>
    <dbReference type="NCBI Taxonomy" id="1435342"/>
    <lineage>
        <taxon>Bacteria</taxon>
        <taxon>Bacillati</taxon>
        <taxon>Bacillota</taxon>
        <taxon>Bacilli</taxon>
        <taxon>Lactobacillales</taxon>
        <taxon>Lactobacillaceae</taxon>
        <taxon>Secundilactobacillus</taxon>
    </lineage>
</organism>
<reference evidence="3 4" key="1">
    <citation type="submission" date="2015-11" db="EMBL/GenBank/DDBJ databases">
        <title>Draft genome sequences of new species of the genus Lactobacillus isolated from orchardgrass silage.</title>
        <authorList>
            <person name="Tohno M."/>
            <person name="Tanizawa Y."/>
            <person name="Arita M."/>
        </authorList>
    </citation>
    <scope>NUCLEOTIDE SEQUENCE [LARGE SCALE GENOMIC DNA]</scope>
    <source>
        <strain evidence="3 4">IWT30</strain>
    </source>
</reference>
<keyword evidence="4" id="KW-1185">Reference proteome</keyword>
<sequence>MATITCPNCGKLIPASSSSCPNCGYQLQLAEAQSSATNPVKNESHARGQRWRARIRKTGRFLKKQVLLILLLLSLLTWLGIHGYKQYQLHLKGVNVQRQLAQAIRSLEHENKGASGTKQKAHGSSHVTVKDPKRPILLLHGFGGSYKSEKYLIASLTQTHLVKQQLIVYVDKKSHVHLIGKYQPTATHKMIIPIEIANNRAGEIYYSAMLAKIMPKLNRRYHIKSYDAIGHSMGSYAWIDYFETHLKPTDQIQPHRVVTIAGPFDGIMNKQKPDQPSPDSKVGQLWDDEAGANALGKNGRPQIEHPEYQHLLRYSHRLPKGLEILNIYGNLKDGSDSDGLVATTSARSLGYLVKTSGVKVEYQEKQVTGPKAQHTLLHFNNLKVNQLIKVFLLK</sequence>
<keyword evidence="1" id="KW-1133">Transmembrane helix</keyword>
<keyword evidence="1" id="KW-0472">Membrane</keyword>
<dbReference type="InterPro" id="IPR059113">
    <property type="entry name" value="Znf_ribbon"/>
</dbReference>
<dbReference type="GO" id="GO:0016787">
    <property type="term" value="F:hydrolase activity"/>
    <property type="evidence" value="ECO:0007669"/>
    <property type="project" value="UniProtKB-KW"/>
</dbReference>
<dbReference type="SUPFAM" id="SSF53474">
    <property type="entry name" value="alpha/beta-Hydrolases"/>
    <property type="match status" value="1"/>
</dbReference>
<evidence type="ECO:0000313" key="3">
    <source>
        <dbReference type="EMBL" id="GAW98368.1"/>
    </source>
</evidence>
<keyword evidence="3" id="KW-0378">Hydrolase</keyword>
<dbReference type="Proteomes" id="UP000198374">
    <property type="component" value="Unassembled WGS sequence"/>
</dbReference>
<name>A0A1Z5I9Q9_9LACO</name>
<feature type="transmembrane region" description="Helical" evidence="1">
    <location>
        <begin position="66"/>
        <end position="84"/>
    </location>
</feature>
<proteinExistence type="predicted"/>
<dbReference type="AlphaFoldDB" id="A0A1Z5I9Q9"/>
<dbReference type="Pfam" id="PF06028">
    <property type="entry name" value="DUF915"/>
    <property type="match status" value="1"/>
</dbReference>
<dbReference type="Gene3D" id="3.40.50.1820">
    <property type="entry name" value="alpha/beta hydrolase"/>
    <property type="match status" value="1"/>
</dbReference>
<dbReference type="RefSeq" id="WP_089108201.1">
    <property type="nucleotide sequence ID" value="NZ_BCMF01000002.1"/>
</dbReference>
<dbReference type="OrthoDB" id="503948at2"/>
<protein>
    <submittedName>
        <fullName evidence="3">Alpha/beta hydrolase</fullName>
    </submittedName>
</protein>
<dbReference type="EMBL" id="BCMF01000002">
    <property type="protein sequence ID" value="GAW98368.1"/>
    <property type="molecule type" value="Genomic_DNA"/>
</dbReference>
<feature type="domain" description="Putative zinc-ribbon" evidence="2">
    <location>
        <begin position="3"/>
        <end position="27"/>
    </location>
</feature>
<evidence type="ECO:0000313" key="4">
    <source>
        <dbReference type="Proteomes" id="UP000198374"/>
    </source>
</evidence>
<dbReference type="InterPro" id="IPR010315">
    <property type="entry name" value="DUF915_hydro-like"/>
</dbReference>